<comment type="similarity">
    <text evidence="3">Belongs to the CNOT11 family.</text>
</comment>
<dbReference type="EMBL" id="JACMSC010000007">
    <property type="protein sequence ID" value="KAG6514525.1"/>
    <property type="molecule type" value="Genomic_DNA"/>
</dbReference>
<dbReference type="GO" id="GO:0031047">
    <property type="term" value="P:regulatory ncRNA-mediated gene silencing"/>
    <property type="evidence" value="ECO:0007669"/>
    <property type="project" value="UniProtKB-KW"/>
</dbReference>
<comment type="subcellular location">
    <subcellularLocation>
        <location evidence="2">Cytoplasm</location>
    </subcellularLocation>
    <subcellularLocation>
        <location evidence="1">Nucleus</location>
    </subcellularLocation>
</comment>
<organism evidence="10 11">
    <name type="scientific">Zingiber officinale</name>
    <name type="common">Ginger</name>
    <name type="synonym">Amomum zingiber</name>
    <dbReference type="NCBI Taxonomy" id="94328"/>
    <lineage>
        <taxon>Eukaryota</taxon>
        <taxon>Viridiplantae</taxon>
        <taxon>Streptophyta</taxon>
        <taxon>Embryophyta</taxon>
        <taxon>Tracheophyta</taxon>
        <taxon>Spermatophyta</taxon>
        <taxon>Magnoliopsida</taxon>
        <taxon>Liliopsida</taxon>
        <taxon>Zingiberales</taxon>
        <taxon>Zingiberaceae</taxon>
        <taxon>Zingiber</taxon>
    </lineage>
</organism>
<dbReference type="AlphaFoldDB" id="A0A8J5GV08"/>
<evidence type="ECO:0000313" key="11">
    <source>
        <dbReference type="Proteomes" id="UP000734854"/>
    </source>
</evidence>
<dbReference type="InterPro" id="IPR019312">
    <property type="entry name" value="CNOT11"/>
</dbReference>
<gene>
    <name evidence="10" type="ORF">ZIOFF_024888</name>
</gene>
<dbReference type="GO" id="GO:0005737">
    <property type="term" value="C:cytoplasm"/>
    <property type="evidence" value="ECO:0007669"/>
    <property type="project" value="UniProtKB-SubCell"/>
</dbReference>
<dbReference type="PANTHER" id="PTHR15975:SF0">
    <property type="entry name" value="CCR4-NOT TRANSCRIPTION COMPLEX SUBUNIT 11"/>
    <property type="match status" value="1"/>
</dbReference>
<dbReference type="Pfam" id="PF10155">
    <property type="entry name" value="CNOT11"/>
    <property type="match status" value="1"/>
</dbReference>
<evidence type="ECO:0000256" key="6">
    <source>
        <dbReference type="ARBA" id="ARBA00023015"/>
    </source>
</evidence>
<evidence type="ECO:0000256" key="8">
    <source>
        <dbReference type="ARBA" id="ARBA00023163"/>
    </source>
</evidence>
<evidence type="ECO:0000256" key="2">
    <source>
        <dbReference type="ARBA" id="ARBA00004496"/>
    </source>
</evidence>
<evidence type="ECO:0000256" key="9">
    <source>
        <dbReference type="ARBA" id="ARBA00023242"/>
    </source>
</evidence>
<sequence>MLSIEESKNLFALLESESKSFDEIVAAYQSQFPREARFRVCSSLAILLEDKVLLKPSQRLVAYAILHQTYSSNPPSSNPFISLLVNAASDDTSVKMEMVFIQLLLGSIGGNNNREVMKLSAVDYIKGFDSSSYELFQREQLQKLYADGVQSKSYYSIFQAASVKNIIPDPDISIGIDATPYEPKLSAAGTKPRIGSDDRGNAILGLMQNLSVEGLGPQWIRPAPPMLPVLDGELIWLNPDSNHELLWDYGMCADTSRGAAVRDLIAKALKGPLAPAQQEQFVLELAKDAKLVYHCGLTPSKLPDLVEHNPLIAVEVLSKLMNSPEISEYFTVLVNMEMSLHSMEVVNRLTTAVNLPTEFVHMYITNCIASCENIKVLLLSFSMLSLFEGIGQVHAKQTGEVGLCLSAKSYQKQDNQRQVCFFRDLFIEVQAFCIEFSRIREAAGLFRLLKTLE</sequence>
<dbReference type="GO" id="GO:0030014">
    <property type="term" value="C:CCR4-NOT complex"/>
    <property type="evidence" value="ECO:0007669"/>
    <property type="project" value="InterPro"/>
</dbReference>
<proteinExistence type="inferred from homology"/>
<keyword evidence="8" id="KW-0804">Transcription</keyword>
<dbReference type="PANTHER" id="PTHR15975">
    <property type="entry name" value="CCR4-NOT TRANSCRIPTION COMPLEX SUBUNIT 11"/>
    <property type="match status" value="1"/>
</dbReference>
<keyword evidence="9" id="KW-0539">Nucleus</keyword>
<evidence type="ECO:0000256" key="5">
    <source>
        <dbReference type="ARBA" id="ARBA00022490"/>
    </source>
</evidence>
<reference evidence="10 11" key="1">
    <citation type="submission" date="2020-08" db="EMBL/GenBank/DDBJ databases">
        <title>Plant Genome Project.</title>
        <authorList>
            <person name="Zhang R.-G."/>
        </authorList>
    </citation>
    <scope>NUCLEOTIDE SEQUENCE [LARGE SCALE GENOMIC DNA]</scope>
    <source>
        <tissue evidence="10">Rhizome</tissue>
    </source>
</reference>
<evidence type="ECO:0000256" key="4">
    <source>
        <dbReference type="ARBA" id="ARBA00014872"/>
    </source>
</evidence>
<dbReference type="Proteomes" id="UP000734854">
    <property type="component" value="Unassembled WGS sequence"/>
</dbReference>
<dbReference type="GO" id="GO:0005634">
    <property type="term" value="C:nucleus"/>
    <property type="evidence" value="ECO:0007669"/>
    <property type="project" value="UniProtKB-SubCell"/>
</dbReference>
<keyword evidence="5" id="KW-0963">Cytoplasm</keyword>
<protein>
    <recommendedName>
        <fullName evidence="4">CCR4-NOT transcription complex subunit 11</fullName>
    </recommendedName>
</protein>
<comment type="caution">
    <text evidence="10">The sequence shown here is derived from an EMBL/GenBank/DDBJ whole genome shotgun (WGS) entry which is preliminary data.</text>
</comment>
<evidence type="ECO:0000256" key="7">
    <source>
        <dbReference type="ARBA" id="ARBA00023158"/>
    </source>
</evidence>
<evidence type="ECO:0000256" key="3">
    <source>
        <dbReference type="ARBA" id="ARBA00008030"/>
    </source>
</evidence>
<keyword evidence="6" id="KW-0805">Transcription regulation</keyword>
<keyword evidence="11" id="KW-1185">Reference proteome</keyword>
<accession>A0A8J5GV08</accession>
<name>A0A8J5GV08_ZINOF</name>
<keyword evidence="7" id="KW-0943">RNA-mediated gene silencing</keyword>
<evidence type="ECO:0000313" key="10">
    <source>
        <dbReference type="EMBL" id="KAG6514525.1"/>
    </source>
</evidence>
<evidence type="ECO:0000256" key="1">
    <source>
        <dbReference type="ARBA" id="ARBA00004123"/>
    </source>
</evidence>